<dbReference type="AlphaFoldDB" id="A0A4C1XAN4"/>
<keyword evidence="3" id="KW-1185">Reference proteome</keyword>
<dbReference type="Proteomes" id="UP000299102">
    <property type="component" value="Unassembled WGS sequence"/>
</dbReference>
<feature type="region of interest" description="Disordered" evidence="1">
    <location>
        <begin position="64"/>
        <end position="100"/>
    </location>
</feature>
<accession>A0A4C1XAN4</accession>
<evidence type="ECO:0000256" key="1">
    <source>
        <dbReference type="SAM" id="MobiDB-lite"/>
    </source>
</evidence>
<protein>
    <submittedName>
        <fullName evidence="2">Uncharacterized protein</fullName>
    </submittedName>
</protein>
<gene>
    <name evidence="2" type="ORF">EVAR_48695_1</name>
</gene>
<dbReference type="OrthoDB" id="123207at2759"/>
<dbReference type="EMBL" id="BGZK01000799">
    <property type="protein sequence ID" value="GBP60891.1"/>
    <property type="molecule type" value="Genomic_DNA"/>
</dbReference>
<name>A0A4C1XAN4_EUMVA</name>
<sequence>MDSQSSNPLFDLALVNSWRLYNNDCVANDFREKKDASLDFRMDIADTLYCTQIILAGINSNLLSPPLMPKGGPTTPVPESRTGRGSDPTAEPELTSKILF</sequence>
<evidence type="ECO:0000313" key="3">
    <source>
        <dbReference type="Proteomes" id="UP000299102"/>
    </source>
</evidence>
<proteinExistence type="predicted"/>
<reference evidence="2 3" key="1">
    <citation type="journal article" date="2019" name="Commun. Biol.">
        <title>The bagworm genome reveals a unique fibroin gene that provides high tensile strength.</title>
        <authorList>
            <person name="Kono N."/>
            <person name="Nakamura H."/>
            <person name="Ohtoshi R."/>
            <person name="Tomita M."/>
            <person name="Numata K."/>
            <person name="Arakawa K."/>
        </authorList>
    </citation>
    <scope>NUCLEOTIDE SEQUENCE [LARGE SCALE GENOMIC DNA]</scope>
</reference>
<evidence type="ECO:0000313" key="2">
    <source>
        <dbReference type="EMBL" id="GBP60891.1"/>
    </source>
</evidence>
<comment type="caution">
    <text evidence="2">The sequence shown here is derived from an EMBL/GenBank/DDBJ whole genome shotgun (WGS) entry which is preliminary data.</text>
</comment>
<organism evidence="2 3">
    <name type="scientific">Eumeta variegata</name>
    <name type="common">Bagworm moth</name>
    <name type="synonym">Eumeta japonica</name>
    <dbReference type="NCBI Taxonomy" id="151549"/>
    <lineage>
        <taxon>Eukaryota</taxon>
        <taxon>Metazoa</taxon>
        <taxon>Ecdysozoa</taxon>
        <taxon>Arthropoda</taxon>
        <taxon>Hexapoda</taxon>
        <taxon>Insecta</taxon>
        <taxon>Pterygota</taxon>
        <taxon>Neoptera</taxon>
        <taxon>Endopterygota</taxon>
        <taxon>Lepidoptera</taxon>
        <taxon>Glossata</taxon>
        <taxon>Ditrysia</taxon>
        <taxon>Tineoidea</taxon>
        <taxon>Psychidae</taxon>
        <taxon>Oiketicinae</taxon>
        <taxon>Eumeta</taxon>
    </lineage>
</organism>